<organism evidence="1">
    <name type="scientific">uncultured Pyrinomonadaceae bacterium</name>
    <dbReference type="NCBI Taxonomy" id="2283094"/>
    <lineage>
        <taxon>Bacteria</taxon>
        <taxon>Pseudomonadati</taxon>
        <taxon>Acidobacteriota</taxon>
        <taxon>Blastocatellia</taxon>
        <taxon>Blastocatellales</taxon>
        <taxon>Pyrinomonadaceae</taxon>
        <taxon>environmental samples</taxon>
    </lineage>
</organism>
<proteinExistence type="predicted"/>
<evidence type="ECO:0000313" key="1">
    <source>
        <dbReference type="EMBL" id="CAA9402314.1"/>
    </source>
</evidence>
<reference evidence="1" key="1">
    <citation type="submission" date="2020-02" db="EMBL/GenBank/DDBJ databases">
        <authorList>
            <person name="Meier V. D."/>
        </authorList>
    </citation>
    <scope>NUCLEOTIDE SEQUENCE</scope>
    <source>
        <strain evidence="1">AVDCRST_MAG74</strain>
    </source>
</reference>
<accession>A0A6J4P051</accession>
<sequence>MNSDQRRDVFPHLALKQSDKLFVAVKRTIARDFEFADLRRQIGDGDSFHRNRMRLYKTFVVIFRQIKISNFDYCKGIITLCFVNLYI</sequence>
<dbReference type="EMBL" id="CADCUR010000142">
    <property type="protein sequence ID" value="CAA9402314.1"/>
    <property type="molecule type" value="Genomic_DNA"/>
</dbReference>
<name>A0A6J4P051_9BACT</name>
<dbReference type="AlphaFoldDB" id="A0A6J4P051"/>
<gene>
    <name evidence="1" type="ORF">AVDCRST_MAG74-1714</name>
</gene>
<protein>
    <submittedName>
        <fullName evidence="1">Uncharacterized protein</fullName>
    </submittedName>
</protein>